<evidence type="ECO:0000259" key="3">
    <source>
        <dbReference type="Pfam" id="PF14686"/>
    </source>
</evidence>
<name>A0A1G7AQ89_NIADE</name>
<dbReference type="InterPro" id="IPR029413">
    <property type="entry name" value="RG-lyase_II"/>
</dbReference>
<dbReference type="EMBL" id="FMZO01000024">
    <property type="protein sequence ID" value="SDE16697.1"/>
    <property type="molecule type" value="Genomic_DNA"/>
</dbReference>
<reference evidence="5" key="1">
    <citation type="submission" date="2016-10" db="EMBL/GenBank/DDBJ databases">
        <authorList>
            <person name="Varghese N."/>
            <person name="Submissions S."/>
        </authorList>
    </citation>
    <scope>NUCLEOTIDE SEQUENCE [LARGE SCALE GENOMIC DNA]</scope>
    <source>
        <strain evidence="5">DSM 25811 / CCM 8410 / LMG 26954 / E90</strain>
    </source>
</reference>
<evidence type="ECO:0000313" key="5">
    <source>
        <dbReference type="Proteomes" id="UP000198757"/>
    </source>
</evidence>
<protein>
    <submittedName>
        <fullName evidence="4">Ig-like domain-containing protein</fullName>
    </submittedName>
</protein>
<sequence length="489" mass="55185">MPVVPFSAKAIMFAIHMQIKRLIGLCFTAVTALLLIYTGSGCANIVAPSGGPRDSLPPQIVRADPPNESKHFDQKKIVFYFNEYVELNDVYQNLVVSPLPKMVPQVDRKLKTVTVKLKDTLKANTTYVLNFTNVIKDITEGNKAKDMLYVVTTGDYFDSLQLSGNVKMAQTVKPDSTLTVMLHSNLDDSAVYKQNPDYIARLDSSGNFLFRYLRPGTYRLYAIKSEGGAYIYTSKQQVFAFADSAIEITPTPPPPVRLYAYAEEEKAQGSGTEEEPELDKKEKRLKFQSNLQSGKQDLLAPVRLTFPSALKNFFPEKMVLTTDSTYTPATGYKFTLDSTRRIITMNIEWKEGTRYNLILPKDFASDSLDRGLLKPDTLQFATMERKEYGQAQITFNNLDTSVHPVLLMSQGGSLRNAFPLRTNILDIDLYAPGEYELQILFDRNGNGKWDPGNFDKHIQPEIIVPLDRKLTFKANWTLEPEINLKPPPK</sequence>
<dbReference type="InterPro" id="IPR032812">
    <property type="entry name" value="SbsA_Ig"/>
</dbReference>
<keyword evidence="5" id="KW-1185">Reference proteome</keyword>
<organism evidence="4 5">
    <name type="scientific">Niabella drilacis (strain DSM 25811 / CCM 8410 / CCUG 62505 / LMG 26954 / E90)</name>
    <dbReference type="NCBI Taxonomy" id="1285928"/>
    <lineage>
        <taxon>Bacteria</taxon>
        <taxon>Pseudomonadati</taxon>
        <taxon>Bacteroidota</taxon>
        <taxon>Chitinophagia</taxon>
        <taxon>Chitinophagales</taxon>
        <taxon>Chitinophagaceae</taxon>
        <taxon>Niabella</taxon>
    </lineage>
</organism>
<proteinExistence type="predicted"/>
<dbReference type="Pfam" id="PF13205">
    <property type="entry name" value="Big_5"/>
    <property type="match status" value="1"/>
</dbReference>
<gene>
    <name evidence="4" type="ORF">SAMN04487894_12446</name>
</gene>
<dbReference type="STRING" id="1285928.SAMN04487894_12446"/>
<dbReference type="Pfam" id="PF14686">
    <property type="entry name" value="fn3_3"/>
    <property type="match status" value="1"/>
</dbReference>
<evidence type="ECO:0000259" key="2">
    <source>
        <dbReference type="Pfam" id="PF13205"/>
    </source>
</evidence>
<evidence type="ECO:0000313" key="4">
    <source>
        <dbReference type="EMBL" id="SDE16697.1"/>
    </source>
</evidence>
<keyword evidence="1" id="KW-0732">Signal</keyword>
<evidence type="ECO:0000256" key="1">
    <source>
        <dbReference type="ARBA" id="ARBA00022729"/>
    </source>
</evidence>
<dbReference type="AlphaFoldDB" id="A0A1G7AQ89"/>
<accession>A0A1G7AQ89</accession>
<dbReference type="Proteomes" id="UP000198757">
    <property type="component" value="Unassembled WGS sequence"/>
</dbReference>
<feature type="domain" description="SbsA Ig-like" evidence="2">
    <location>
        <begin position="54"/>
        <end position="143"/>
    </location>
</feature>
<dbReference type="Gene3D" id="2.60.40.1120">
    <property type="entry name" value="Carboxypeptidase-like, regulatory domain"/>
    <property type="match status" value="1"/>
</dbReference>
<feature type="domain" description="Rhamnogalacturonan lyase" evidence="3">
    <location>
        <begin position="191"/>
        <end position="228"/>
    </location>
</feature>